<organism evidence="1 2">
    <name type="scientific">Trematosphaeria pertusa</name>
    <dbReference type="NCBI Taxonomy" id="390896"/>
    <lineage>
        <taxon>Eukaryota</taxon>
        <taxon>Fungi</taxon>
        <taxon>Dikarya</taxon>
        <taxon>Ascomycota</taxon>
        <taxon>Pezizomycotina</taxon>
        <taxon>Dothideomycetes</taxon>
        <taxon>Pleosporomycetidae</taxon>
        <taxon>Pleosporales</taxon>
        <taxon>Massarineae</taxon>
        <taxon>Trematosphaeriaceae</taxon>
        <taxon>Trematosphaeria</taxon>
    </lineage>
</organism>
<gene>
    <name evidence="1" type="ORF">BU26DRAFT_553913</name>
</gene>
<dbReference type="Proteomes" id="UP000800094">
    <property type="component" value="Unassembled WGS sequence"/>
</dbReference>
<evidence type="ECO:0000313" key="2">
    <source>
        <dbReference type="Proteomes" id="UP000800094"/>
    </source>
</evidence>
<keyword evidence="2" id="KW-1185">Reference proteome</keyword>
<sequence>MSNEPNNSTAPAKMTKPAVRFADVEPVELTREVLGDALLGPAHQREALDLQVSMKELGAFLWTLLEHRDDLLNADITLEIFGSPDAHPTRPGPQLLMSCTGLFQSTNLGLRDMSELWEDLEAGKPSALLAVILKLLSYFGNLVHLNMRECRLHELPMFNMLFNDPKVSPLDGQPTWNRPLHWKKGYPGAVLHEVAGKLETLQMPMTWSIASAISSPPYKTMTPICHLPGFSQLRELAIPYAAVIPRPKTSLRALPTSALPSTLETLGIFDAYPSRFLSDFLRAARVAKREHGMLKALEKVEIHCNDSFPVGGYDELEEVAKHSNGFAEREAHYFLVRLGAVTHAVVEVNEHIYIRPSERSMLAVYPSPRRGETRKKMEKAPLEGIPKKIFQQICTSICGGQHDLSTQRDLINLSESCNRLAPAVRYVILQHVIVDITRLGSLLQYYLKYRSDQPQGSCILEITSGPGLPVANIPDGRLISECEDRIFEHQSEVQSQAEWLNDLVTGNLEAFLGLVLMQPPGLTDLRLGRSRLHAFPLLNRLFNEPQVVIRRGGYDWQRPSPWSRNYPDEIFDWIAPRLKALELPGHWDMVHAYDPTGVRLMPRVATLKAFTCLERLSAPYDALISLPGLHVPSGAVPHVPIENFPPTLQILVITDASRNHRMFQFLEQLLVKRKEKGMLPVLSRVEVCSGNRLEPSLGNNAEEDTIVANGRRLGIEICFG</sequence>
<accession>A0A6A6I464</accession>
<dbReference type="EMBL" id="ML987202">
    <property type="protein sequence ID" value="KAF2244788.1"/>
    <property type="molecule type" value="Genomic_DNA"/>
</dbReference>
<dbReference type="AlphaFoldDB" id="A0A6A6I464"/>
<evidence type="ECO:0000313" key="1">
    <source>
        <dbReference type="EMBL" id="KAF2244788.1"/>
    </source>
</evidence>
<protein>
    <submittedName>
        <fullName evidence="1">Uncharacterized protein</fullName>
    </submittedName>
</protein>
<name>A0A6A6I464_9PLEO</name>
<dbReference type="RefSeq" id="XP_033679792.1">
    <property type="nucleotide sequence ID" value="XM_033832240.1"/>
</dbReference>
<proteinExistence type="predicted"/>
<reference evidence="1" key="1">
    <citation type="journal article" date="2020" name="Stud. Mycol.">
        <title>101 Dothideomycetes genomes: a test case for predicting lifestyles and emergence of pathogens.</title>
        <authorList>
            <person name="Haridas S."/>
            <person name="Albert R."/>
            <person name="Binder M."/>
            <person name="Bloem J."/>
            <person name="Labutti K."/>
            <person name="Salamov A."/>
            <person name="Andreopoulos B."/>
            <person name="Baker S."/>
            <person name="Barry K."/>
            <person name="Bills G."/>
            <person name="Bluhm B."/>
            <person name="Cannon C."/>
            <person name="Castanera R."/>
            <person name="Culley D."/>
            <person name="Daum C."/>
            <person name="Ezra D."/>
            <person name="Gonzalez J."/>
            <person name="Henrissat B."/>
            <person name="Kuo A."/>
            <person name="Liang C."/>
            <person name="Lipzen A."/>
            <person name="Lutzoni F."/>
            <person name="Magnuson J."/>
            <person name="Mondo S."/>
            <person name="Nolan M."/>
            <person name="Ohm R."/>
            <person name="Pangilinan J."/>
            <person name="Park H.-J."/>
            <person name="Ramirez L."/>
            <person name="Alfaro M."/>
            <person name="Sun H."/>
            <person name="Tritt A."/>
            <person name="Yoshinaga Y."/>
            <person name="Zwiers L.-H."/>
            <person name="Turgeon B."/>
            <person name="Goodwin S."/>
            <person name="Spatafora J."/>
            <person name="Crous P."/>
            <person name="Grigoriev I."/>
        </authorList>
    </citation>
    <scope>NUCLEOTIDE SEQUENCE</scope>
    <source>
        <strain evidence="1">CBS 122368</strain>
    </source>
</reference>
<dbReference type="GeneID" id="54585570"/>